<feature type="site" description="Electron transfer via tryptophanyl radical" evidence="5">
    <location>
        <position position="313"/>
    </location>
</feature>
<comment type="similarity">
    <text evidence="6">Belongs to the DNA photolyase family.</text>
</comment>
<evidence type="ECO:0000256" key="2">
    <source>
        <dbReference type="ARBA" id="ARBA00022827"/>
    </source>
</evidence>
<dbReference type="SUPFAM" id="SSF48173">
    <property type="entry name" value="Cryptochrome/photolyase FAD-binding domain"/>
    <property type="match status" value="1"/>
</dbReference>
<feature type="domain" description="Photolyase/cryptochrome alpha/beta" evidence="7">
    <location>
        <begin position="1"/>
        <end position="128"/>
    </location>
</feature>
<dbReference type="PROSITE" id="PS51645">
    <property type="entry name" value="PHR_CRY_ALPHA_BETA"/>
    <property type="match status" value="1"/>
</dbReference>
<dbReference type="InterPro" id="IPR002081">
    <property type="entry name" value="Cryptochrome/DNA_photolyase_1"/>
</dbReference>
<dbReference type="Pfam" id="PF03441">
    <property type="entry name" value="FAD_binding_7"/>
    <property type="match status" value="1"/>
</dbReference>
<dbReference type="RefSeq" id="WP_008325047.1">
    <property type="nucleotide sequence ID" value="NZ_AOLK01000021.1"/>
</dbReference>
<reference evidence="8 9" key="1">
    <citation type="journal article" date="2014" name="PLoS Genet.">
        <title>Phylogenetically driven sequencing of extremely halophilic archaea reveals strategies for static and dynamic osmo-response.</title>
        <authorList>
            <person name="Becker E.A."/>
            <person name="Seitzer P.M."/>
            <person name="Tritt A."/>
            <person name="Larsen D."/>
            <person name="Krusor M."/>
            <person name="Yao A.I."/>
            <person name="Wu D."/>
            <person name="Madern D."/>
            <person name="Eisen J.A."/>
            <person name="Darling A.E."/>
            <person name="Facciotti M.T."/>
        </authorList>
    </citation>
    <scope>NUCLEOTIDE SEQUENCE [LARGE SCALE GENOMIC DNA]</scope>
    <source>
        <strain evidence="8 9">ATCC BAA-1513</strain>
    </source>
</reference>
<dbReference type="Pfam" id="PF00875">
    <property type="entry name" value="DNA_photolyase"/>
    <property type="match status" value="1"/>
</dbReference>
<feature type="binding site" evidence="4">
    <location>
        <position position="279"/>
    </location>
    <ligand>
        <name>FAD</name>
        <dbReference type="ChEBI" id="CHEBI:57692"/>
    </ligand>
</feature>
<dbReference type="InterPro" id="IPR036134">
    <property type="entry name" value="Crypto/Photolyase_FAD-like_sf"/>
</dbReference>
<sequence>MQLHWHRRDLRTADNRGLATAAAEDEDVVAPLFVFDDAVLEHAGAPRVRYMLDALAELRASYRGRGSDLLVARGDPRSLVPAVAEALGSERVVWNVDYSGLAKERDQAVELALDEAGIDRETVHDAIIFPPGSITTNAGDPYSVYTYFWKKWRDRDKPDPFPDPDATDLADAETLESAVSSVENVTVGSLPTLSDLGFDAPDADVISAGTEAARARLADFCEDDIYRYADDRDFPARGGTSRLSTDLKFGTIGVREVLAKTAAAREGVGGDRDESVEEFQSQLAWREFYSHVLWFNPNVVSENYKEYEHDIQWRDDPEELAAWKSGHTGYPIVDAGMRQLREEAYMHNRVRMIVASFLTKDLLCDWRHGYAHFREYLSDHDTANDNGGWQWAASTGTDAQPYFRIFNPMTQGERYDPDAEYIKQYVPELREASANAIHEWHELSETERNRVAPDYPDPIVDHADRREMALSMFETARGDD</sequence>
<feature type="binding site" evidence="4">
    <location>
        <position position="228"/>
    </location>
    <ligand>
        <name>FAD</name>
        <dbReference type="ChEBI" id="CHEBI:57692"/>
    </ligand>
</feature>
<name>M0HEI7_HALEO</name>
<keyword evidence="2 4" id="KW-0274">FAD</keyword>
<accession>M0HEI7</accession>
<feature type="binding site" evidence="4">
    <location>
        <begin position="282"/>
        <end position="289"/>
    </location>
    <ligand>
        <name>FAD</name>
        <dbReference type="ChEBI" id="CHEBI:57692"/>
    </ligand>
</feature>
<keyword evidence="1 4" id="KW-0285">Flavoprotein</keyword>
<feature type="site" description="Electron transfer via tryptophanyl radical" evidence="5">
    <location>
        <position position="389"/>
    </location>
</feature>
<protein>
    <submittedName>
        <fullName evidence="8">Deoxyribodipyrimidine photolyase</fullName>
    </submittedName>
</protein>
<comment type="caution">
    <text evidence="8">The sequence shown here is derived from an EMBL/GenBank/DDBJ whole genome shotgun (WGS) entry which is preliminary data.</text>
</comment>
<dbReference type="GO" id="GO:0071949">
    <property type="term" value="F:FAD binding"/>
    <property type="evidence" value="ECO:0007669"/>
    <property type="project" value="TreeGrafter"/>
</dbReference>
<dbReference type="AlphaFoldDB" id="M0HEI7"/>
<dbReference type="SUPFAM" id="SSF52425">
    <property type="entry name" value="Cryptochrome/photolyase, N-terminal domain"/>
    <property type="match status" value="1"/>
</dbReference>
<feature type="binding site" evidence="4">
    <location>
        <begin position="379"/>
        <end position="381"/>
    </location>
    <ligand>
        <name>FAD</name>
        <dbReference type="ChEBI" id="CHEBI:57692"/>
    </ligand>
</feature>
<dbReference type="Gene3D" id="3.40.50.620">
    <property type="entry name" value="HUPs"/>
    <property type="match status" value="1"/>
</dbReference>
<keyword evidence="9" id="KW-1185">Reference proteome</keyword>
<proteinExistence type="inferred from homology"/>
<dbReference type="OrthoDB" id="11721at2157"/>
<gene>
    <name evidence="8" type="ORF">C453_13091</name>
</gene>
<dbReference type="InterPro" id="IPR018394">
    <property type="entry name" value="DNA_photolyase_1_CS_C"/>
</dbReference>
<dbReference type="Gene3D" id="1.10.579.10">
    <property type="entry name" value="DNA Cyclobutane Dipyrimidine Photolyase, subunit A, domain 3"/>
    <property type="match status" value="1"/>
</dbReference>
<evidence type="ECO:0000256" key="1">
    <source>
        <dbReference type="ARBA" id="ARBA00022630"/>
    </source>
</evidence>
<dbReference type="GO" id="GO:0003904">
    <property type="term" value="F:deoxyribodipyrimidine photo-lyase activity"/>
    <property type="evidence" value="ECO:0007669"/>
    <property type="project" value="TreeGrafter"/>
</dbReference>
<dbReference type="GO" id="GO:0006950">
    <property type="term" value="P:response to stress"/>
    <property type="evidence" value="ECO:0007669"/>
    <property type="project" value="UniProtKB-ARBA"/>
</dbReference>
<dbReference type="PATRIC" id="fig|1230453.4.peg.2589"/>
<dbReference type="GO" id="GO:0006139">
    <property type="term" value="P:nucleobase-containing compound metabolic process"/>
    <property type="evidence" value="ECO:0007669"/>
    <property type="project" value="UniProtKB-ARBA"/>
</dbReference>
<dbReference type="PANTHER" id="PTHR11455:SF9">
    <property type="entry name" value="CRYPTOCHROME CIRCADIAN CLOCK 5 ISOFORM X1"/>
    <property type="match status" value="1"/>
</dbReference>
<dbReference type="Proteomes" id="UP000011612">
    <property type="component" value="Unassembled WGS sequence"/>
</dbReference>
<dbReference type="STRING" id="1230453.C453_13091"/>
<dbReference type="PROSITE" id="PS00394">
    <property type="entry name" value="DNA_PHOTOLYASES_1_1"/>
    <property type="match status" value="1"/>
</dbReference>
<dbReference type="InterPro" id="IPR014729">
    <property type="entry name" value="Rossmann-like_a/b/a_fold"/>
</dbReference>
<dbReference type="PANTHER" id="PTHR11455">
    <property type="entry name" value="CRYPTOCHROME"/>
    <property type="match status" value="1"/>
</dbReference>
<keyword evidence="3 6" id="KW-0157">Chromophore</keyword>
<evidence type="ECO:0000256" key="4">
    <source>
        <dbReference type="PIRSR" id="PIRSR602081-1"/>
    </source>
</evidence>
<dbReference type="InterPro" id="IPR036155">
    <property type="entry name" value="Crypto/Photolyase_N_sf"/>
</dbReference>
<dbReference type="EMBL" id="AOLK01000021">
    <property type="protein sequence ID" value="ELZ82946.1"/>
    <property type="molecule type" value="Genomic_DNA"/>
</dbReference>
<dbReference type="PRINTS" id="PR00147">
    <property type="entry name" value="DNAPHOTLYASE"/>
</dbReference>
<evidence type="ECO:0000256" key="5">
    <source>
        <dbReference type="PIRSR" id="PIRSR602081-2"/>
    </source>
</evidence>
<evidence type="ECO:0000256" key="3">
    <source>
        <dbReference type="ARBA" id="ARBA00022991"/>
    </source>
</evidence>
<organism evidence="8 9">
    <name type="scientific">Haloferax elongans ATCC BAA-1513</name>
    <dbReference type="NCBI Taxonomy" id="1230453"/>
    <lineage>
        <taxon>Archaea</taxon>
        <taxon>Methanobacteriati</taxon>
        <taxon>Methanobacteriota</taxon>
        <taxon>Stenosarchaea group</taxon>
        <taxon>Halobacteria</taxon>
        <taxon>Halobacteriales</taxon>
        <taxon>Haloferacaceae</taxon>
        <taxon>Haloferax</taxon>
    </lineage>
</organism>
<dbReference type="Gene3D" id="1.25.40.80">
    <property type="match status" value="1"/>
</dbReference>
<evidence type="ECO:0000313" key="8">
    <source>
        <dbReference type="EMBL" id="ELZ82946.1"/>
    </source>
</evidence>
<dbReference type="InterPro" id="IPR006050">
    <property type="entry name" value="DNA_photolyase_N"/>
</dbReference>
<feature type="binding site" evidence="4">
    <location>
        <begin position="240"/>
        <end position="244"/>
    </location>
    <ligand>
        <name>FAD</name>
        <dbReference type="ChEBI" id="CHEBI:57692"/>
    </ligand>
</feature>
<evidence type="ECO:0000259" key="7">
    <source>
        <dbReference type="PROSITE" id="PS51645"/>
    </source>
</evidence>
<feature type="site" description="Electron transfer via tryptophanyl radical" evidence="5">
    <location>
        <position position="366"/>
    </location>
</feature>
<evidence type="ECO:0000313" key="9">
    <source>
        <dbReference type="Proteomes" id="UP000011612"/>
    </source>
</evidence>
<dbReference type="GO" id="GO:0003677">
    <property type="term" value="F:DNA binding"/>
    <property type="evidence" value="ECO:0007669"/>
    <property type="project" value="TreeGrafter"/>
</dbReference>
<comment type="cofactor">
    <cofactor evidence="4">
        <name>FAD</name>
        <dbReference type="ChEBI" id="CHEBI:57692"/>
    </cofactor>
    <text evidence="4">Binds 1 FAD per subunit.</text>
</comment>
<dbReference type="PROSITE" id="PS00691">
    <property type="entry name" value="DNA_PHOTOLYASES_1_2"/>
    <property type="match status" value="1"/>
</dbReference>
<evidence type="ECO:0000256" key="6">
    <source>
        <dbReference type="RuleBase" id="RU004182"/>
    </source>
</evidence>
<dbReference type="InterPro" id="IPR005101">
    <property type="entry name" value="Cryptochr/Photolyase_FAD-bd"/>
</dbReference>
<keyword evidence="8" id="KW-0456">Lyase</keyword>